<keyword evidence="2" id="KW-1185">Reference proteome</keyword>
<organism evidence="1 2">
    <name type="scientific">Stella humosa</name>
    <dbReference type="NCBI Taxonomy" id="94"/>
    <lineage>
        <taxon>Bacteria</taxon>
        <taxon>Pseudomonadati</taxon>
        <taxon>Pseudomonadota</taxon>
        <taxon>Alphaproteobacteria</taxon>
        <taxon>Rhodospirillales</taxon>
        <taxon>Stellaceae</taxon>
        <taxon>Stella</taxon>
    </lineage>
</organism>
<sequence length="210" mass="23459">MILVVEGISASGKTTWCGQHGGGSVVPEHGRLDGVPDRGRDPAAAARFWAERNVDRWQAALAMEKGGRVAVCDTDPLKLHYVWCLWQIGEADERDWLLEHEATRDTVRDGRIGFADAYAVGRIEPQIARDRAHADATRRRRNFELHVRLQVALMRWYAAIDQIMPGRVQFGLPAAMPGVRHHAERCDLGAFDRVIAALPKDRPVLRQGNG</sequence>
<dbReference type="Proteomes" id="UP000278222">
    <property type="component" value="Unassembled WGS sequence"/>
</dbReference>
<dbReference type="EMBL" id="RJKX01000011">
    <property type="protein sequence ID" value="ROQ01579.1"/>
    <property type="molecule type" value="Genomic_DNA"/>
</dbReference>
<evidence type="ECO:0000313" key="2">
    <source>
        <dbReference type="Proteomes" id="UP000278222"/>
    </source>
</evidence>
<proteinExistence type="predicted"/>
<protein>
    <recommendedName>
        <fullName evidence="3">Thymidylate kinase</fullName>
    </recommendedName>
</protein>
<evidence type="ECO:0000313" key="1">
    <source>
        <dbReference type="EMBL" id="ROQ01579.1"/>
    </source>
</evidence>
<accession>A0A3N1ME66</accession>
<dbReference type="OrthoDB" id="8281890at2"/>
<reference evidence="1 2" key="1">
    <citation type="submission" date="2018-11" db="EMBL/GenBank/DDBJ databases">
        <title>Genomic Encyclopedia of Type Strains, Phase IV (KMG-IV): sequencing the most valuable type-strain genomes for metagenomic binning, comparative biology and taxonomic classification.</title>
        <authorList>
            <person name="Goeker M."/>
        </authorList>
    </citation>
    <scope>NUCLEOTIDE SEQUENCE [LARGE SCALE GENOMIC DNA]</scope>
    <source>
        <strain evidence="1 2">DSM 5900</strain>
    </source>
</reference>
<name>A0A3N1ME66_9PROT</name>
<gene>
    <name evidence="1" type="ORF">EDC65_0759</name>
</gene>
<comment type="caution">
    <text evidence="1">The sequence shown here is derived from an EMBL/GenBank/DDBJ whole genome shotgun (WGS) entry which is preliminary data.</text>
</comment>
<dbReference type="AlphaFoldDB" id="A0A3N1ME66"/>
<dbReference type="RefSeq" id="WP_123688323.1">
    <property type="nucleotide sequence ID" value="NZ_AP019700.1"/>
</dbReference>
<evidence type="ECO:0008006" key="3">
    <source>
        <dbReference type="Google" id="ProtNLM"/>
    </source>
</evidence>